<accession>A0A067PKZ2</accession>
<keyword evidence="1" id="KW-0479">Metal-binding</keyword>
<feature type="domain" description="MYND-type" evidence="5">
    <location>
        <begin position="316"/>
        <end position="358"/>
    </location>
</feature>
<evidence type="ECO:0000256" key="2">
    <source>
        <dbReference type="ARBA" id="ARBA00022771"/>
    </source>
</evidence>
<dbReference type="Proteomes" id="UP000027265">
    <property type="component" value="Unassembled WGS sequence"/>
</dbReference>
<dbReference type="Gene3D" id="6.10.140.2220">
    <property type="match status" value="1"/>
</dbReference>
<feature type="non-terminal residue" evidence="6">
    <location>
        <position position="1"/>
    </location>
</feature>
<dbReference type="HOGENOM" id="CLU_027660_0_0_1"/>
<evidence type="ECO:0000313" key="6">
    <source>
        <dbReference type="EMBL" id="KDQ51707.1"/>
    </source>
</evidence>
<keyword evidence="7" id="KW-1185">Reference proteome</keyword>
<dbReference type="AlphaFoldDB" id="A0A067PKZ2"/>
<evidence type="ECO:0000256" key="4">
    <source>
        <dbReference type="PROSITE-ProRule" id="PRU00134"/>
    </source>
</evidence>
<evidence type="ECO:0000259" key="5">
    <source>
        <dbReference type="PROSITE" id="PS50865"/>
    </source>
</evidence>
<dbReference type="EMBL" id="KL197746">
    <property type="protein sequence ID" value="KDQ51707.1"/>
    <property type="molecule type" value="Genomic_DNA"/>
</dbReference>
<dbReference type="Pfam" id="PF01753">
    <property type="entry name" value="zf-MYND"/>
    <property type="match status" value="1"/>
</dbReference>
<dbReference type="STRING" id="933084.A0A067PKZ2"/>
<evidence type="ECO:0000256" key="1">
    <source>
        <dbReference type="ARBA" id="ARBA00022723"/>
    </source>
</evidence>
<proteinExistence type="predicted"/>
<keyword evidence="3" id="KW-0862">Zinc</keyword>
<dbReference type="SUPFAM" id="SSF144232">
    <property type="entry name" value="HIT/MYND zinc finger-like"/>
    <property type="match status" value="1"/>
</dbReference>
<gene>
    <name evidence="6" type="ORF">JAAARDRAFT_502899</name>
</gene>
<evidence type="ECO:0000256" key="3">
    <source>
        <dbReference type="ARBA" id="ARBA00022833"/>
    </source>
</evidence>
<evidence type="ECO:0000313" key="7">
    <source>
        <dbReference type="Proteomes" id="UP000027265"/>
    </source>
</evidence>
<keyword evidence="2 4" id="KW-0863">Zinc-finger</keyword>
<sequence length="536" mass="60486">IWKWIHFFGFHCILQTDIFGVERRFQTLTCVRGVILEVCQRDEMRSVKASTPRLPELITCLWLEEVEGSNDLFGDFSKVMPWIVQLSLTEEFCNQTWMGCVIAASGENTDRIARAAVLCIDRELQGNSPALEKLETFSIIITLFTETTTVHRPALRTSLLGQHSIPTIMALLMFLTSQPYSSTDAPPISVAITRCLFYIASVFGTTDGIIWVVQGLNSGLLQMLMKIEPWLPGLSPGGKQVLLEMISTQLPSYLIHRPVVHAVEKSLLAVTRPTPNAGPPEAMQDAWNTFNTLARDRIEVKAEVEASKESYRLCASRSCFRMDVAQSFKRCTKCLNTYYCSADCQRDDWKRGKHRVRCRITQERRQKGQLDSVSRKDEDFSHAVVCHDLKNNLARIISLMKTEYPDDSPLSLFARFDYTTVPFAIWIAPLSSLGRTKDDPNGLMDFDDYIENLDDDGRRYILVQAIAPRGEFVTASLRACFLPTTVDSSGWTQQRASLEEIAGWFEGTDIPITAFLRLASSGHREDVDESSARGHT</sequence>
<dbReference type="InParanoid" id="A0A067PKZ2"/>
<dbReference type="OrthoDB" id="549788at2759"/>
<dbReference type="GO" id="GO:0008270">
    <property type="term" value="F:zinc ion binding"/>
    <property type="evidence" value="ECO:0007669"/>
    <property type="project" value="UniProtKB-KW"/>
</dbReference>
<organism evidence="6 7">
    <name type="scientific">Jaapia argillacea MUCL 33604</name>
    <dbReference type="NCBI Taxonomy" id="933084"/>
    <lineage>
        <taxon>Eukaryota</taxon>
        <taxon>Fungi</taxon>
        <taxon>Dikarya</taxon>
        <taxon>Basidiomycota</taxon>
        <taxon>Agaricomycotina</taxon>
        <taxon>Agaricomycetes</taxon>
        <taxon>Agaricomycetidae</taxon>
        <taxon>Jaapiales</taxon>
        <taxon>Jaapiaceae</taxon>
        <taxon>Jaapia</taxon>
    </lineage>
</organism>
<reference evidence="7" key="1">
    <citation type="journal article" date="2014" name="Proc. Natl. Acad. Sci. U.S.A.">
        <title>Extensive sampling of basidiomycete genomes demonstrates inadequacy of the white-rot/brown-rot paradigm for wood decay fungi.</title>
        <authorList>
            <person name="Riley R."/>
            <person name="Salamov A.A."/>
            <person name="Brown D.W."/>
            <person name="Nagy L.G."/>
            <person name="Floudas D."/>
            <person name="Held B.W."/>
            <person name="Levasseur A."/>
            <person name="Lombard V."/>
            <person name="Morin E."/>
            <person name="Otillar R."/>
            <person name="Lindquist E.A."/>
            <person name="Sun H."/>
            <person name="LaButti K.M."/>
            <person name="Schmutz J."/>
            <person name="Jabbour D."/>
            <person name="Luo H."/>
            <person name="Baker S.E."/>
            <person name="Pisabarro A.G."/>
            <person name="Walton J.D."/>
            <person name="Blanchette R.A."/>
            <person name="Henrissat B."/>
            <person name="Martin F."/>
            <person name="Cullen D."/>
            <person name="Hibbett D.S."/>
            <person name="Grigoriev I.V."/>
        </authorList>
    </citation>
    <scope>NUCLEOTIDE SEQUENCE [LARGE SCALE GENOMIC DNA]</scope>
    <source>
        <strain evidence="7">MUCL 33604</strain>
    </source>
</reference>
<name>A0A067PKZ2_9AGAM</name>
<dbReference type="InterPro" id="IPR002893">
    <property type="entry name" value="Znf_MYND"/>
</dbReference>
<protein>
    <recommendedName>
        <fullName evidence="5">MYND-type domain-containing protein</fullName>
    </recommendedName>
</protein>
<dbReference type="PROSITE" id="PS50865">
    <property type="entry name" value="ZF_MYND_2"/>
    <property type="match status" value="1"/>
</dbReference>